<protein>
    <recommendedName>
        <fullName evidence="3">cysteine desulfurase</fullName>
        <ecNumber evidence="3">2.8.1.7</ecNumber>
    </recommendedName>
</protein>
<evidence type="ECO:0000256" key="4">
    <source>
        <dbReference type="ARBA" id="ARBA00022898"/>
    </source>
</evidence>
<dbReference type="Gene3D" id="3.90.1150.10">
    <property type="entry name" value="Aspartate Aminotransferase, domain 1"/>
    <property type="match status" value="1"/>
</dbReference>
<dbReference type="PANTHER" id="PTHR43586">
    <property type="entry name" value="CYSTEINE DESULFURASE"/>
    <property type="match status" value="1"/>
</dbReference>
<dbReference type="EMBL" id="LEKT01000019">
    <property type="protein sequence ID" value="KMO86590.1"/>
    <property type="molecule type" value="Genomic_DNA"/>
</dbReference>
<dbReference type="PATRIC" id="fig|1122219.3.peg.966"/>
<dbReference type="AlphaFoldDB" id="A0A0J6WSV6"/>
<comment type="cofactor">
    <cofactor evidence="1 6">
        <name>pyridoxal 5'-phosphate</name>
        <dbReference type="ChEBI" id="CHEBI:597326"/>
    </cofactor>
</comment>
<dbReference type="InParanoid" id="A0A0J6WSV6"/>
<dbReference type="InterPro" id="IPR010969">
    <property type="entry name" value="Cys_dSase-rel_unknwn_funct"/>
</dbReference>
<dbReference type="PIRSF" id="PIRSF005572">
    <property type="entry name" value="NifS"/>
    <property type="match status" value="1"/>
</dbReference>
<dbReference type="EC" id="2.8.1.7" evidence="3"/>
<dbReference type="Proteomes" id="UP000036503">
    <property type="component" value="Unassembled WGS sequence"/>
</dbReference>
<dbReference type="NCBIfam" id="TIGR01977">
    <property type="entry name" value="am_tr_V_EF2568"/>
    <property type="match status" value="1"/>
</dbReference>
<evidence type="ECO:0000256" key="1">
    <source>
        <dbReference type="ARBA" id="ARBA00001933"/>
    </source>
</evidence>
<sequence>MKKIYLDNACTTFPKPASVPAAINDFICNHGVNINRGSYSPAYDMEELVYNTRLWLCQLFHFPDCKNVIFTQNVTMSLNMVIKGLLKPGDHVLVSSMEHNAVMRPLVQLQQAGLTFDRIPCTKNGSLIPGEAEKLLCPTTKAIIMTHASNVCGTIMPLAEIGAFCRRYGLIFIVDAAQTAGVLPIDMEAMSIDALCFTGHKGLLGPQGTGGFIVTDEMAAQMKPLLCGGTGSISHTEEMPDFLPDKFESGTMNLPGIAGLHAALAYIHEAGMDVIRQKETALTEQFLRGLASISNLRIIGKHETAGRTAVVSVSACALDNSTVAVRLEEEYGILTRVGLHCAPSAHKTLGTFPAGTIRFSFGHWNTAEEIDTALEALHQICH</sequence>
<dbReference type="InterPro" id="IPR015424">
    <property type="entry name" value="PyrdxlP-dep_Trfase"/>
</dbReference>
<evidence type="ECO:0000256" key="6">
    <source>
        <dbReference type="RuleBase" id="RU004504"/>
    </source>
</evidence>
<dbReference type="PROSITE" id="PS00595">
    <property type="entry name" value="AA_TRANSFER_CLASS_5"/>
    <property type="match status" value="1"/>
</dbReference>
<organism evidence="8 9">
    <name type="scientific">Megasphaera cerevisiae DSM 20462</name>
    <dbReference type="NCBI Taxonomy" id="1122219"/>
    <lineage>
        <taxon>Bacteria</taxon>
        <taxon>Bacillati</taxon>
        <taxon>Bacillota</taxon>
        <taxon>Negativicutes</taxon>
        <taxon>Veillonellales</taxon>
        <taxon>Veillonellaceae</taxon>
        <taxon>Megasphaera</taxon>
    </lineage>
</organism>
<dbReference type="InterPro" id="IPR016454">
    <property type="entry name" value="Cysteine_dSase"/>
</dbReference>
<evidence type="ECO:0000256" key="5">
    <source>
        <dbReference type="ARBA" id="ARBA00050776"/>
    </source>
</evidence>
<dbReference type="OrthoDB" id="9804366at2"/>
<keyword evidence="4" id="KW-0663">Pyridoxal phosphate</keyword>
<dbReference type="InterPro" id="IPR020578">
    <property type="entry name" value="Aminotrans_V_PyrdxlP_BS"/>
</dbReference>
<gene>
    <name evidence="8" type="ORF">AB840_07210</name>
</gene>
<evidence type="ECO:0000313" key="9">
    <source>
        <dbReference type="Proteomes" id="UP000036503"/>
    </source>
</evidence>
<comment type="caution">
    <text evidence="8">The sequence shown here is derived from an EMBL/GenBank/DDBJ whole genome shotgun (WGS) entry which is preliminary data.</text>
</comment>
<comment type="catalytic activity">
    <reaction evidence="5">
        <text>(sulfur carrier)-H + L-cysteine = (sulfur carrier)-SH + L-alanine</text>
        <dbReference type="Rhea" id="RHEA:43892"/>
        <dbReference type="Rhea" id="RHEA-COMP:14737"/>
        <dbReference type="Rhea" id="RHEA-COMP:14739"/>
        <dbReference type="ChEBI" id="CHEBI:29917"/>
        <dbReference type="ChEBI" id="CHEBI:35235"/>
        <dbReference type="ChEBI" id="CHEBI:57972"/>
        <dbReference type="ChEBI" id="CHEBI:64428"/>
        <dbReference type="EC" id="2.8.1.7"/>
    </reaction>
</comment>
<proteinExistence type="inferred from homology"/>
<comment type="similarity">
    <text evidence="2">Belongs to the class-V pyridoxal-phosphate-dependent aminotransferase family. Csd subfamily.</text>
</comment>
<reference evidence="8 9" key="1">
    <citation type="submission" date="2015-06" db="EMBL/GenBank/DDBJ databases">
        <title>Draft genome sequence of beer spoilage bacterium Megasphaera cerevisiae type strain 20462.</title>
        <authorList>
            <person name="Kutumbaka K."/>
            <person name="Pasmowitz J."/>
            <person name="Mategko J."/>
            <person name="Reyes D."/>
            <person name="Friedrich A."/>
            <person name="Han S."/>
            <person name="Martens-Habbena W."/>
            <person name="Neal-McKinney J."/>
            <person name="Janagama H.K."/>
            <person name="Nadala C."/>
            <person name="Samadpour M."/>
        </authorList>
    </citation>
    <scope>NUCLEOTIDE SEQUENCE [LARGE SCALE GENOMIC DNA]</scope>
    <source>
        <strain evidence="8 9">DSM 20462</strain>
    </source>
</reference>
<dbReference type="Gene3D" id="3.40.640.10">
    <property type="entry name" value="Type I PLP-dependent aspartate aminotransferase-like (Major domain)"/>
    <property type="match status" value="1"/>
</dbReference>
<evidence type="ECO:0000313" key="8">
    <source>
        <dbReference type="EMBL" id="KMO86590.1"/>
    </source>
</evidence>
<feature type="domain" description="Aminotransferase class V" evidence="7">
    <location>
        <begin position="4"/>
        <end position="371"/>
    </location>
</feature>
<dbReference type="GO" id="GO:0031071">
    <property type="term" value="F:cysteine desulfurase activity"/>
    <property type="evidence" value="ECO:0007669"/>
    <property type="project" value="UniProtKB-EC"/>
</dbReference>
<evidence type="ECO:0000259" key="7">
    <source>
        <dbReference type="Pfam" id="PF00266"/>
    </source>
</evidence>
<evidence type="ECO:0000256" key="2">
    <source>
        <dbReference type="ARBA" id="ARBA00010447"/>
    </source>
</evidence>
<dbReference type="InterPro" id="IPR000192">
    <property type="entry name" value="Aminotrans_V_dom"/>
</dbReference>
<evidence type="ECO:0000256" key="3">
    <source>
        <dbReference type="ARBA" id="ARBA00012239"/>
    </source>
</evidence>
<keyword evidence="9" id="KW-1185">Reference proteome</keyword>
<dbReference type="SUPFAM" id="SSF53383">
    <property type="entry name" value="PLP-dependent transferases"/>
    <property type="match status" value="1"/>
</dbReference>
<name>A0A0J6WSV6_9FIRM</name>
<dbReference type="Pfam" id="PF00266">
    <property type="entry name" value="Aminotran_5"/>
    <property type="match status" value="1"/>
</dbReference>
<dbReference type="InterPro" id="IPR015422">
    <property type="entry name" value="PyrdxlP-dep_Trfase_small"/>
</dbReference>
<dbReference type="STRING" id="39029.BSR42_08510"/>
<dbReference type="PANTHER" id="PTHR43586:SF4">
    <property type="entry name" value="ISOPENICILLIN N EPIMERASE"/>
    <property type="match status" value="1"/>
</dbReference>
<dbReference type="RefSeq" id="WP_048514159.1">
    <property type="nucleotide sequence ID" value="NZ_FUXD01000011.1"/>
</dbReference>
<dbReference type="InterPro" id="IPR015421">
    <property type="entry name" value="PyrdxlP-dep_Trfase_major"/>
</dbReference>
<accession>A0A0J6WSV6</accession>